<dbReference type="PROSITE" id="PS50850">
    <property type="entry name" value="MFS"/>
    <property type="match status" value="1"/>
</dbReference>
<evidence type="ECO:0000256" key="4">
    <source>
        <dbReference type="ARBA" id="ARBA00022989"/>
    </source>
</evidence>
<dbReference type="FunFam" id="1.20.1250.20:FF:000196">
    <property type="entry name" value="MFS toxin efflux pump (AflT)"/>
    <property type="match status" value="1"/>
</dbReference>
<dbReference type="OrthoDB" id="10021397at2759"/>
<dbReference type="EMBL" id="KQ030545">
    <property type="protein sequence ID" value="KJZ72508.1"/>
    <property type="molecule type" value="Genomic_DNA"/>
</dbReference>
<feature type="transmembrane region" description="Helical" evidence="7">
    <location>
        <begin position="126"/>
        <end position="152"/>
    </location>
</feature>
<feature type="transmembrane region" description="Helical" evidence="7">
    <location>
        <begin position="326"/>
        <end position="348"/>
    </location>
</feature>
<feature type="transmembrane region" description="Helical" evidence="7">
    <location>
        <begin position="214"/>
        <end position="235"/>
    </location>
</feature>
<dbReference type="AlphaFoldDB" id="A0A0F7ZT52"/>
<feature type="domain" description="Major facilitator superfamily (MFS) profile" evidence="8">
    <location>
        <begin position="61"/>
        <end position="548"/>
    </location>
</feature>
<keyword evidence="5 7" id="KW-0472">Membrane</keyword>
<accession>A0A0F7ZT52</accession>
<feature type="transmembrane region" description="Helical" evidence="7">
    <location>
        <begin position="360"/>
        <end position="380"/>
    </location>
</feature>
<proteinExistence type="predicted"/>
<evidence type="ECO:0000256" key="6">
    <source>
        <dbReference type="SAM" id="MobiDB-lite"/>
    </source>
</evidence>
<dbReference type="SUPFAM" id="SSF103473">
    <property type="entry name" value="MFS general substrate transporter"/>
    <property type="match status" value="1"/>
</dbReference>
<protein>
    <recommendedName>
        <fullName evidence="8">Major facilitator superfamily (MFS) profile domain-containing protein</fullName>
    </recommendedName>
</protein>
<feature type="transmembrane region" description="Helical" evidence="7">
    <location>
        <begin position="286"/>
        <end position="306"/>
    </location>
</feature>
<dbReference type="GO" id="GO:0005886">
    <property type="term" value="C:plasma membrane"/>
    <property type="evidence" value="ECO:0007669"/>
    <property type="project" value="TreeGrafter"/>
</dbReference>
<reference evidence="9 10" key="1">
    <citation type="journal article" date="2014" name="Genome Biol. Evol.">
        <title>Comparative genomics and transcriptomics analyses reveal divergent lifestyle features of nematode endoparasitic fungus Hirsutella minnesotensis.</title>
        <authorList>
            <person name="Lai Y."/>
            <person name="Liu K."/>
            <person name="Zhang X."/>
            <person name="Zhang X."/>
            <person name="Li K."/>
            <person name="Wang N."/>
            <person name="Shu C."/>
            <person name="Wu Y."/>
            <person name="Wang C."/>
            <person name="Bushley K.E."/>
            <person name="Xiang M."/>
            <person name="Liu X."/>
        </authorList>
    </citation>
    <scope>NUCLEOTIDE SEQUENCE [LARGE SCALE GENOMIC DNA]</scope>
    <source>
        <strain evidence="9 10">3608</strain>
    </source>
</reference>
<name>A0A0F7ZT52_9HYPO</name>
<feature type="transmembrane region" description="Helical" evidence="7">
    <location>
        <begin position="448"/>
        <end position="470"/>
    </location>
</feature>
<organism evidence="9 10">
    <name type="scientific">Hirsutella minnesotensis 3608</name>
    <dbReference type="NCBI Taxonomy" id="1043627"/>
    <lineage>
        <taxon>Eukaryota</taxon>
        <taxon>Fungi</taxon>
        <taxon>Dikarya</taxon>
        <taxon>Ascomycota</taxon>
        <taxon>Pezizomycotina</taxon>
        <taxon>Sordariomycetes</taxon>
        <taxon>Hypocreomycetidae</taxon>
        <taxon>Hypocreales</taxon>
        <taxon>Ophiocordycipitaceae</taxon>
        <taxon>Hirsutella</taxon>
    </lineage>
</organism>
<dbReference type="InterPro" id="IPR011701">
    <property type="entry name" value="MFS"/>
</dbReference>
<feature type="region of interest" description="Disordered" evidence="6">
    <location>
        <begin position="30"/>
        <end position="49"/>
    </location>
</feature>
<sequence>MPAHVPSSLPSPPHSQPACNECRGCQSVPRDSPTAAGVEKSQPAGGDAIQETPSRCKLIALGIALSMALFLVSLDGTILATAIPRITNEFGSLSDVAWYGSSYLFAVCALQLMFGKLYTLYSVKWVFLAAVALFEIGSLIVATSPSSAVFIVGRTVSGLGAAGIFGGAIIIIATYVPLRQRPIYNGLLSSIHGVASVAGPLLGGVFTDRTTWRWCFYINLPCGFITVLFLTFIMPSKAPSRPSLSLREQIKQFDLPGTMFLVPSVVCLLLALQWGGARYSWTDARIIVLLVAFALFTVIFCCIQVWQKDQATIPVRILTNKNILGGVWFGACLGAAIFVFSYYLPIWFQAVKGVSATQSGIMNLPSILGLVIFSIIGGGLASALGLFTPLLVASAILCSIASGLLSTLKVDSSIGYWFGYQVLLAAGVGLGGQNVMLTAQVAVPEEDMPLATSVLAFTQMLSSSIFLAIAQNVFQTQLIKYLTAGVPGVSADSIIHGGTTSIRQGVTPEQLPAVLRAYNHAIIDTFYVAVAVSALSIIGPLSMDRLLLKESPKRDSNVKE</sequence>
<feature type="transmembrane region" description="Helical" evidence="7">
    <location>
        <begin position="386"/>
        <end position="405"/>
    </location>
</feature>
<feature type="transmembrane region" description="Helical" evidence="7">
    <location>
        <begin position="96"/>
        <end position="114"/>
    </location>
</feature>
<evidence type="ECO:0000256" key="7">
    <source>
        <dbReference type="SAM" id="Phobius"/>
    </source>
</evidence>
<feature type="transmembrane region" description="Helical" evidence="7">
    <location>
        <begin position="525"/>
        <end position="543"/>
    </location>
</feature>
<evidence type="ECO:0000313" key="10">
    <source>
        <dbReference type="Proteomes" id="UP000054481"/>
    </source>
</evidence>
<feature type="transmembrane region" description="Helical" evidence="7">
    <location>
        <begin position="417"/>
        <end position="436"/>
    </location>
</feature>
<keyword evidence="10" id="KW-1185">Reference proteome</keyword>
<dbReference type="CDD" id="cd17502">
    <property type="entry name" value="MFS_Azr1_MDR_like"/>
    <property type="match status" value="1"/>
</dbReference>
<dbReference type="Pfam" id="PF07690">
    <property type="entry name" value="MFS_1"/>
    <property type="match status" value="1"/>
</dbReference>
<feature type="transmembrane region" description="Helical" evidence="7">
    <location>
        <begin position="158"/>
        <end position="178"/>
    </location>
</feature>
<dbReference type="FunFam" id="1.20.1720.10:FF:000012">
    <property type="entry name" value="MFS toxin efflux pump (AflT)"/>
    <property type="match status" value="1"/>
</dbReference>
<dbReference type="InterPro" id="IPR036259">
    <property type="entry name" value="MFS_trans_sf"/>
</dbReference>
<dbReference type="PANTHER" id="PTHR23501">
    <property type="entry name" value="MAJOR FACILITATOR SUPERFAMILY"/>
    <property type="match status" value="1"/>
</dbReference>
<dbReference type="PRINTS" id="PR01036">
    <property type="entry name" value="TCRTETB"/>
</dbReference>
<evidence type="ECO:0000256" key="1">
    <source>
        <dbReference type="ARBA" id="ARBA00004141"/>
    </source>
</evidence>
<keyword evidence="2" id="KW-0813">Transport</keyword>
<keyword evidence="4 7" id="KW-1133">Transmembrane helix</keyword>
<evidence type="ECO:0000256" key="3">
    <source>
        <dbReference type="ARBA" id="ARBA00022692"/>
    </source>
</evidence>
<feature type="transmembrane region" description="Helical" evidence="7">
    <location>
        <begin position="255"/>
        <end position="274"/>
    </location>
</feature>
<dbReference type="Proteomes" id="UP000054481">
    <property type="component" value="Unassembled WGS sequence"/>
</dbReference>
<comment type="subcellular location">
    <subcellularLocation>
        <location evidence="1">Membrane</location>
        <topology evidence="1">Multi-pass membrane protein</topology>
    </subcellularLocation>
</comment>
<feature type="transmembrane region" description="Helical" evidence="7">
    <location>
        <begin position="58"/>
        <end position="84"/>
    </location>
</feature>
<dbReference type="PANTHER" id="PTHR23501:SF199">
    <property type="entry name" value="MFS EFFLUX TRANSPORTER INPD-RELATED"/>
    <property type="match status" value="1"/>
</dbReference>
<evidence type="ECO:0000256" key="5">
    <source>
        <dbReference type="ARBA" id="ARBA00023136"/>
    </source>
</evidence>
<dbReference type="InterPro" id="IPR020846">
    <property type="entry name" value="MFS_dom"/>
</dbReference>
<gene>
    <name evidence="9" type="ORF">HIM_08032</name>
</gene>
<evidence type="ECO:0000313" key="9">
    <source>
        <dbReference type="EMBL" id="KJZ72508.1"/>
    </source>
</evidence>
<dbReference type="Gene3D" id="1.20.1250.20">
    <property type="entry name" value="MFS general substrate transporter like domains"/>
    <property type="match status" value="1"/>
</dbReference>
<evidence type="ECO:0000256" key="2">
    <source>
        <dbReference type="ARBA" id="ARBA00022448"/>
    </source>
</evidence>
<dbReference type="Gene3D" id="1.20.1720.10">
    <property type="entry name" value="Multidrug resistance protein D"/>
    <property type="match status" value="1"/>
</dbReference>
<dbReference type="GO" id="GO:0022857">
    <property type="term" value="F:transmembrane transporter activity"/>
    <property type="evidence" value="ECO:0007669"/>
    <property type="project" value="InterPro"/>
</dbReference>
<keyword evidence="3 7" id="KW-0812">Transmembrane</keyword>
<evidence type="ECO:0000259" key="8">
    <source>
        <dbReference type="PROSITE" id="PS50850"/>
    </source>
</evidence>